<dbReference type="RefSeq" id="WP_005975877.1">
    <property type="nucleotide sequence ID" value="NZ_JQHP01000002.1"/>
</dbReference>
<dbReference type="GO" id="GO:0019877">
    <property type="term" value="P:diaminopimelate biosynthetic process"/>
    <property type="evidence" value="ECO:0007669"/>
    <property type="project" value="UniProtKB-ARBA"/>
</dbReference>
<evidence type="ECO:0000256" key="2">
    <source>
        <dbReference type="PIRSR" id="PIRSR005962-1"/>
    </source>
</evidence>
<organism evidence="4 6">
    <name type="scientific">Pectobacterium wasabiae</name>
    <dbReference type="NCBI Taxonomy" id="55208"/>
    <lineage>
        <taxon>Bacteria</taxon>
        <taxon>Pseudomonadati</taxon>
        <taxon>Pseudomonadota</taxon>
        <taxon>Gammaproteobacteria</taxon>
        <taxon>Enterobacterales</taxon>
        <taxon>Pectobacteriaceae</taxon>
        <taxon>Pectobacterium</taxon>
    </lineage>
</organism>
<dbReference type="EMBL" id="JQHP01000002">
    <property type="protein sequence ID" value="KFX09210.1"/>
    <property type="molecule type" value="Genomic_DNA"/>
</dbReference>
<dbReference type="InterPro" id="IPR011650">
    <property type="entry name" value="Peptidase_M20_dimer"/>
</dbReference>
<protein>
    <submittedName>
        <fullName evidence="4">Amidohydrolase</fullName>
    </submittedName>
</protein>
<dbReference type="PIRSF" id="PIRSF005962">
    <property type="entry name" value="Pept_M20D_amidohydro"/>
    <property type="match status" value="1"/>
</dbReference>
<keyword evidence="1" id="KW-0378">Hydrolase</keyword>
<dbReference type="Pfam" id="PF01546">
    <property type="entry name" value="Peptidase_M20"/>
    <property type="match status" value="1"/>
</dbReference>
<feature type="binding site" evidence="2">
    <location>
        <position position="154"/>
    </location>
    <ligand>
        <name>Mn(2+)</name>
        <dbReference type="ChEBI" id="CHEBI:29035"/>
        <label>2</label>
    </ligand>
</feature>
<dbReference type="PANTHER" id="PTHR11014">
    <property type="entry name" value="PEPTIDASE M20 FAMILY MEMBER"/>
    <property type="match status" value="1"/>
</dbReference>
<gene>
    <name evidence="4" type="ORF">JV38_05800</name>
    <name evidence="5" type="ORF">KU73_09525</name>
</gene>
<dbReference type="Proteomes" id="UP000029436">
    <property type="component" value="Unassembled WGS sequence"/>
</dbReference>
<comment type="cofactor">
    <cofactor evidence="2">
        <name>Mn(2+)</name>
        <dbReference type="ChEBI" id="CHEBI:29035"/>
    </cofactor>
    <text evidence="2">The Mn(2+) ion enhances activity.</text>
</comment>
<dbReference type="NCBIfam" id="TIGR01891">
    <property type="entry name" value="amidohydrolases"/>
    <property type="match status" value="1"/>
</dbReference>
<sequence length="450" mass="48451">MDKNGEHKVNTSAVIDQTVMESAIQDFLPELVAIRHHIHQHPEIGFEEFSTAQLVAEKLTAWGLAVTTGIGGTGVVATLRGRYPGEDSIGLRADMDALYISEKTDLSYASVHAGKMHACGHDGHTTMLLGAARYLSLHPNFAGTVHFIFQPAEEGLGGGLAMLNDGLLTTFPCNRLFGLHNKPGIEVGKFAIRSGPMLAASDTWQVTFHGTGGHGGSGVHLSIDPTLPAAQFMLGLQTIVSRNVPAMDAAVLSIGHIQGGDIHAPNVIPDSVILKGTGRSYSPSVRHLLETRLRELAHHTAQGFGATADVHYERQYPALVNDTHATQLAVNAASQVVGLEQVETAMTPLLGAEDFAYMLEQRPGAFMMLGNSDKGAANVYHLHTPYYDFNDALIPLGIRYWATLVYQELVYQEPGLSIAEDSENDSPFSYGLNITTHDGSTPDVEREQKG</sequence>
<dbReference type="InterPro" id="IPR017439">
    <property type="entry name" value="Amidohydrolase"/>
</dbReference>
<evidence type="ECO:0000313" key="5">
    <source>
        <dbReference type="EMBL" id="KGA29317.1"/>
    </source>
</evidence>
<dbReference type="GO" id="GO:0050118">
    <property type="term" value="F:N-acetyldiaminopimelate deacetylase activity"/>
    <property type="evidence" value="ECO:0007669"/>
    <property type="project" value="UniProtKB-ARBA"/>
</dbReference>
<dbReference type="SUPFAM" id="SSF55031">
    <property type="entry name" value="Bacterial exopeptidase dimerisation domain"/>
    <property type="match status" value="1"/>
</dbReference>
<name>A0AAW3EKA0_9GAMM</name>
<dbReference type="FunFam" id="3.30.70.360:FF:000001">
    <property type="entry name" value="N-acetyldiaminopimelate deacetylase"/>
    <property type="match status" value="1"/>
</dbReference>
<evidence type="ECO:0000259" key="3">
    <source>
        <dbReference type="Pfam" id="PF07687"/>
    </source>
</evidence>
<feature type="binding site" evidence="2">
    <location>
        <position position="383"/>
    </location>
    <ligand>
        <name>Mn(2+)</name>
        <dbReference type="ChEBI" id="CHEBI:29035"/>
        <label>2</label>
    </ligand>
</feature>
<dbReference type="InterPro" id="IPR036264">
    <property type="entry name" value="Bact_exopeptidase_dim_dom"/>
</dbReference>
<reference evidence="6 7" key="1">
    <citation type="submission" date="2014-08" db="EMBL/GenBank/DDBJ databases">
        <title>Genome sequences of NCPPB Pectobacterium isolates.</title>
        <authorList>
            <person name="Glover R.H."/>
            <person name="Sapp M."/>
            <person name="Elphinstone J."/>
        </authorList>
    </citation>
    <scope>NUCLEOTIDE SEQUENCE [LARGE SCALE GENOMIC DNA]</scope>
    <source>
        <strain evidence="4 6">NCPPB 3701</strain>
        <strain evidence="5 7">NCPPB3702</strain>
    </source>
</reference>
<dbReference type="InterPro" id="IPR002933">
    <property type="entry name" value="Peptidase_M20"/>
</dbReference>
<keyword evidence="2" id="KW-0464">Manganese</keyword>
<dbReference type="Gene3D" id="3.40.630.10">
    <property type="entry name" value="Zn peptidases"/>
    <property type="match status" value="1"/>
</dbReference>
<dbReference type="Pfam" id="PF07687">
    <property type="entry name" value="M20_dimer"/>
    <property type="match status" value="1"/>
</dbReference>
<dbReference type="EMBL" id="JQOH01000003">
    <property type="protein sequence ID" value="KGA29317.1"/>
    <property type="molecule type" value="Genomic_DNA"/>
</dbReference>
<feature type="domain" description="Peptidase M20 dimerisation" evidence="3">
    <location>
        <begin position="203"/>
        <end position="295"/>
    </location>
</feature>
<dbReference type="CDD" id="cd05666">
    <property type="entry name" value="M20_Acy1-like"/>
    <property type="match status" value="1"/>
</dbReference>
<evidence type="ECO:0000313" key="7">
    <source>
        <dbReference type="Proteomes" id="UP000029436"/>
    </source>
</evidence>
<keyword evidence="7" id="KW-1185">Reference proteome</keyword>
<dbReference type="AlphaFoldDB" id="A0AAW3EKA0"/>
<accession>A0AAW3EKA0</accession>
<keyword evidence="2" id="KW-0479">Metal-binding</keyword>
<feature type="binding site" evidence="2">
    <location>
        <position position="180"/>
    </location>
    <ligand>
        <name>Mn(2+)</name>
        <dbReference type="ChEBI" id="CHEBI:29035"/>
        <label>2</label>
    </ligand>
</feature>
<dbReference type="Gene3D" id="3.30.70.360">
    <property type="match status" value="1"/>
</dbReference>
<comment type="caution">
    <text evidence="4">The sequence shown here is derived from an EMBL/GenBank/DDBJ whole genome shotgun (WGS) entry which is preliminary data.</text>
</comment>
<proteinExistence type="predicted"/>
<evidence type="ECO:0000256" key="1">
    <source>
        <dbReference type="ARBA" id="ARBA00022801"/>
    </source>
</evidence>
<evidence type="ECO:0000313" key="6">
    <source>
        <dbReference type="Proteomes" id="UP000029257"/>
    </source>
</evidence>
<feature type="binding site" evidence="2">
    <location>
        <position position="121"/>
    </location>
    <ligand>
        <name>Mn(2+)</name>
        <dbReference type="ChEBI" id="CHEBI:29035"/>
        <label>2</label>
    </ligand>
</feature>
<dbReference type="PANTHER" id="PTHR11014:SF63">
    <property type="entry name" value="METALLOPEPTIDASE, PUTATIVE (AFU_ORTHOLOGUE AFUA_6G09600)-RELATED"/>
    <property type="match status" value="1"/>
</dbReference>
<evidence type="ECO:0000313" key="4">
    <source>
        <dbReference type="EMBL" id="KFX09210.1"/>
    </source>
</evidence>
<dbReference type="SUPFAM" id="SSF53187">
    <property type="entry name" value="Zn-dependent exopeptidases"/>
    <property type="match status" value="1"/>
</dbReference>
<dbReference type="GO" id="GO:0046872">
    <property type="term" value="F:metal ion binding"/>
    <property type="evidence" value="ECO:0007669"/>
    <property type="project" value="UniProtKB-KW"/>
</dbReference>
<feature type="binding site" evidence="2">
    <location>
        <position position="119"/>
    </location>
    <ligand>
        <name>Mn(2+)</name>
        <dbReference type="ChEBI" id="CHEBI:29035"/>
        <label>2</label>
    </ligand>
</feature>
<dbReference type="Proteomes" id="UP000029257">
    <property type="component" value="Unassembled WGS sequence"/>
</dbReference>